<evidence type="ECO:0000256" key="1">
    <source>
        <dbReference type="ARBA" id="ARBA00022801"/>
    </source>
</evidence>
<dbReference type="InterPro" id="IPR000086">
    <property type="entry name" value="NUDIX_hydrolase_dom"/>
</dbReference>
<protein>
    <submittedName>
        <fullName evidence="4">NUDIX domain-containing protein</fullName>
    </submittedName>
</protein>
<reference evidence="4" key="1">
    <citation type="journal article" date="2020" name="mSystems">
        <title>Genome- and Community-Level Interaction Insights into Carbon Utilization and Element Cycling Functions of Hydrothermarchaeota in Hydrothermal Sediment.</title>
        <authorList>
            <person name="Zhou Z."/>
            <person name="Liu Y."/>
            <person name="Xu W."/>
            <person name="Pan J."/>
            <person name="Luo Z.H."/>
            <person name="Li M."/>
        </authorList>
    </citation>
    <scope>NUCLEOTIDE SEQUENCE [LARGE SCALE GENOMIC DNA]</scope>
    <source>
        <strain evidence="4">HyVt-76</strain>
    </source>
</reference>
<dbReference type="AlphaFoldDB" id="A0A7V5H5F4"/>
<dbReference type="InterPro" id="IPR015797">
    <property type="entry name" value="NUDIX_hydrolase-like_dom_sf"/>
</dbReference>
<dbReference type="PANTHER" id="PTHR43736:SF1">
    <property type="entry name" value="DIHYDRONEOPTERIN TRIPHOSPHATE DIPHOSPHATASE"/>
    <property type="match status" value="1"/>
</dbReference>
<dbReference type="InterPro" id="IPR020084">
    <property type="entry name" value="NUDIX_hydrolase_CS"/>
</dbReference>
<dbReference type="CDD" id="cd04673">
    <property type="entry name" value="NUDIX_ADPRase"/>
    <property type="match status" value="1"/>
</dbReference>
<dbReference type="Gene3D" id="3.90.79.10">
    <property type="entry name" value="Nucleoside Triphosphate Pyrophosphohydrolase"/>
    <property type="match status" value="1"/>
</dbReference>
<dbReference type="Pfam" id="PF00293">
    <property type="entry name" value="NUDIX"/>
    <property type="match status" value="1"/>
</dbReference>
<evidence type="ECO:0000256" key="2">
    <source>
        <dbReference type="RuleBase" id="RU003476"/>
    </source>
</evidence>
<evidence type="ECO:0000259" key="3">
    <source>
        <dbReference type="PROSITE" id="PS51462"/>
    </source>
</evidence>
<organism evidence="4">
    <name type="scientific">Caldithrix abyssi</name>
    <dbReference type="NCBI Taxonomy" id="187145"/>
    <lineage>
        <taxon>Bacteria</taxon>
        <taxon>Pseudomonadati</taxon>
        <taxon>Calditrichota</taxon>
        <taxon>Calditrichia</taxon>
        <taxon>Calditrichales</taxon>
        <taxon>Calditrichaceae</taxon>
        <taxon>Caldithrix</taxon>
    </lineage>
</organism>
<dbReference type="Proteomes" id="UP000886111">
    <property type="component" value="Unassembled WGS sequence"/>
</dbReference>
<evidence type="ECO:0000313" key="4">
    <source>
        <dbReference type="EMBL" id="HHE55820.1"/>
    </source>
</evidence>
<dbReference type="PRINTS" id="PR00502">
    <property type="entry name" value="NUDIXFAMILY"/>
</dbReference>
<keyword evidence="1 2" id="KW-0378">Hydrolase</keyword>
<sequence length="143" mass="16229">MKVQQCPQIGVGAVVFKDNKILLVKRKNPPAKNQWAIPGGRLQLGETLREACQREILEETGINIKVGELIYTFEVIERRADGQILFHYVILDFLADYLSGTAIPGDDAIEVGWFSPQDIKSLDINLYTKKLLKEKLHFYRKGA</sequence>
<dbReference type="EMBL" id="DRTD01000632">
    <property type="protein sequence ID" value="HHE55820.1"/>
    <property type="molecule type" value="Genomic_DNA"/>
</dbReference>
<comment type="similarity">
    <text evidence="2">Belongs to the Nudix hydrolase family.</text>
</comment>
<dbReference type="PROSITE" id="PS00893">
    <property type="entry name" value="NUDIX_BOX"/>
    <property type="match status" value="1"/>
</dbReference>
<dbReference type="PANTHER" id="PTHR43736">
    <property type="entry name" value="ADP-RIBOSE PYROPHOSPHATASE"/>
    <property type="match status" value="1"/>
</dbReference>
<gene>
    <name evidence="4" type="ORF">ENL21_08565</name>
</gene>
<dbReference type="GO" id="GO:0016787">
    <property type="term" value="F:hydrolase activity"/>
    <property type="evidence" value="ECO:0007669"/>
    <property type="project" value="UniProtKB-KW"/>
</dbReference>
<dbReference type="SUPFAM" id="SSF55811">
    <property type="entry name" value="Nudix"/>
    <property type="match status" value="1"/>
</dbReference>
<proteinExistence type="inferred from homology"/>
<accession>A0A7V5H5F4</accession>
<feature type="domain" description="Nudix hydrolase" evidence="3">
    <location>
        <begin position="6"/>
        <end position="137"/>
    </location>
</feature>
<comment type="caution">
    <text evidence="4">The sequence shown here is derived from an EMBL/GenBank/DDBJ whole genome shotgun (WGS) entry which is preliminary data.</text>
</comment>
<dbReference type="PROSITE" id="PS51462">
    <property type="entry name" value="NUDIX"/>
    <property type="match status" value="1"/>
</dbReference>
<name>A0A7V5H5F4_CALAY</name>
<dbReference type="InterPro" id="IPR020476">
    <property type="entry name" value="Nudix_hydrolase"/>
</dbReference>